<dbReference type="GO" id="GO:0046872">
    <property type="term" value="F:metal ion binding"/>
    <property type="evidence" value="ECO:0007669"/>
    <property type="project" value="UniProtKB-KW"/>
</dbReference>
<organism evidence="9 10">
    <name type="scientific">Candidatus Sungiibacteriota bacterium</name>
    <dbReference type="NCBI Taxonomy" id="2750080"/>
    <lineage>
        <taxon>Bacteria</taxon>
        <taxon>Candidatus Sungiibacteriota</taxon>
    </lineage>
</organism>
<accession>A0A932DSA9</accession>
<evidence type="ECO:0000313" key="8">
    <source>
        <dbReference type="EMBL" id="MBI2052406.1"/>
    </source>
</evidence>
<evidence type="ECO:0000313" key="10">
    <source>
        <dbReference type="Proteomes" id="UP000709672"/>
    </source>
</evidence>
<dbReference type="AlphaFoldDB" id="A0A932DSA9"/>
<dbReference type="SUPFAM" id="SSF143800">
    <property type="entry name" value="L28p-like"/>
    <property type="match status" value="1"/>
</dbReference>
<dbReference type="PROSITE" id="PS01143">
    <property type="entry name" value="RIBOSOMAL_L31"/>
    <property type="match status" value="1"/>
</dbReference>
<dbReference type="GO" id="GO:0003735">
    <property type="term" value="F:structural constituent of ribosome"/>
    <property type="evidence" value="ECO:0007669"/>
    <property type="project" value="InterPro"/>
</dbReference>
<sequence length="82" mass="9327">MKTNIHPKYYPDAKVRCVCGNSFTVGSTKESFEVEICHACHPFYTGKEKMIDTAGRVEKFKARMAKKAPVAMVKKTRKTNKK</sequence>
<name>A0A932DSA9_9BACT</name>
<dbReference type="NCBIfam" id="TIGR00105">
    <property type="entry name" value="L31"/>
    <property type="match status" value="1"/>
</dbReference>
<comment type="cofactor">
    <cofactor evidence="7">
        <name>Zn(2+)</name>
        <dbReference type="ChEBI" id="CHEBI:29105"/>
    </cofactor>
    <text evidence="7">Binds 1 zinc ion per subunit.</text>
</comment>
<dbReference type="GO" id="GO:0006412">
    <property type="term" value="P:translation"/>
    <property type="evidence" value="ECO:0007669"/>
    <property type="project" value="UniProtKB-UniRule"/>
</dbReference>
<dbReference type="InterPro" id="IPR042105">
    <property type="entry name" value="Ribosomal_bL31_sf"/>
</dbReference>
<comment type="similarity">
    <text evidence="1 7">Belongs to the bacterial ribosomal protein bL31 family. Type A subfamily.</text>
</comment>
<feature type="binding site" evidence="7">
    <location>
        <position position="17"/>
    </location>
    <ligand>
        <name>Zn(2+)</name>
        <dbReference type="ChEBI" id="CHEBI:29105"/>
    </ligand>
</feature>
<keyword evidence="7" id="KW-0862">Zinc</keyword>
<gene>
    <name evidence="7 9" type="primary">rpmE</name>
    <name evidence="8" type="ORF">HYT38_01865</name>
    <name evidence="9" type="ORF">HYV66_00425</name>
</gene>
<dbReference type="InterPro" id="IPR027491">
    <property type="entry name" value="Ribosomal_bL31_A"/>
</dbReference>
<dbReference type="Pfam" id="PF01197">
    <property type="entry name" value="Ribosomal_L31"/>
    <property type="match status" value="1"/>
</dbReference>
<dbReference type="GO" id="GO:0019843">
    <property type="term" value="F:rRNA binding"/>
    <property type="evidence" value="ECO:0007669"/>
    <property type="project" value="UniProtKB-KW"/>
</dbReference>
<evidence type="ECO:0000256" key="7">
    <source>
        <dbReference type="HAMAP-Rule" id="MF_00501"/>
    </source>
</evidence>
<dbReference type="PANTHER" id="PTHR33280:SF1">
    <property type="entry name" value="LARGE RIBOSOMAL SUBUNIT PROTEIN BL31C"/>
    <property type="match status" value="1"/>
</dbReference>
<keyword evidence="5 7" id="KW-0687">Ribonucleoprotein</keyword>
<comment type="subunit">
    <text evidence="7">Part of the 50S ribosomal subunit.</text>
</comment>
<evidence type="ECO:0000256" key="4">
    <source>
        <dbReference type="ARBA" id="ARBA00022980"/>
    </source>
</evidence>
<evidence type="ECO:0000256" key="6">
    <source>
        <dbReference type="ARBA" id="ARBA00035687"/>
    </source>
</evidence>
<dbReference type="InterPro" id="IPR002150">
    <property type="entry name" value="Ribosomal_bL31"/>
</dbReference>
<keyword evidence="4 7" id="KW-0689">Ribosomal protein</keyword>
<proteinExistence type="inferred from homology"/>
<dbReference type="GO" id="GO:0005840">
    <property type="term" value="C:ribosome"/>
    <property type="evidence" value="ECO:0007669"/>
    <property type="project" value="UniProtKB-KW"/>
</dbReference>
<feature type="binding site" evidence="7">
    <location>
        <position position="37"/>
    </location>
    <ligand>
        <name>Zn(2+)</name>
        <dbReference type="ChEBI" id="CHEBI:29105"/>
    </ligand>
</feature>
<dbReference type="Proteomes" id="UP000786662">
    <property type="component" value="Unassembled WGS sequence"/>
</dbReference>
<evidence type="ECO:0000256" key="3">
    <source>
        <dbReference type="ARBA" id="ARBA00022884"/>
    </source>
</evidence>
<dbReference type="GO" id="GO:1990904">
    <property type="term" value="C:ribonucleoprotein complex"/>
    <property type="evidence" value="ECO:0007669"/>
    <property type="project" value="UniProtKB-KW"/>
</dbReference>
<keyword evidence="7" id="KW-0479">Metal-binding</keyword>
<evidence type="ECO:0000256" key="5">
    <source>
        <dbReference type="ARBA" id="ARBA00023274"/>
    </source>
</evidence>
<dbReference type="HAMAP" id="MF_00501">
    <property type="entry name" value="Ribosomal_bL31_1"/>
    <property type="match status" value="1"/>
</dbReference>
<feature type="binding site" evidence="7">
    <location>
        <position position="40"/>
    </location>
    <ligand>
        <name>Zn(2+)</name>
        <dbReference type="ChEBI" id="CHEBI:29105"/>
    </ligand>
</feature>
<protein>
    <recommendedName>
        <fullName evidence="6 7">Large ribosomal subunit protein bL31</fullName>
    </recommendedName>
</protein>
<evidence type="ECO:0000313" key="9">
    <source>
        <dbReference type="EMBL" id="MBI2465689.1"/>
    </source>
</evidence>
<keyword evidence="2 7" id="KW-0699">rRNA-binding</keyword>
<comment type="caution">
    <text evidence="9">The sequence shown here is derived from an EMBL/GenBank/DDBJ whole genome shotgun (WGS) entry which is preliminary data.</text>
</comment>
<dbReference type="Gene3D" id="4.10.830.30">
    <property type="entry name" value="Ribosomal protein L31"/>
    <property type="match status" value="1"/>
</dbReference>
<dbReference type="Proteomes" id="UP000709672">
    <property type="component" value="Unassembled WGS sequence"/>
</dbReference>
<feature type="binding site" evidence="7">
    <location>
        <position position="19"/>
    </location>
    <ligand>
        <name>Zn(2+)</name>
        <dbReference type="ChEBI" id="CHEBI:29105"/>
    </ligand>
</feature>
<evidence type="ECO:0000256" key="2">
    <source>
        <dbReference type="ARBA" id="ARBA00022730"/>
    </source>
</evidence>
<evidence type="ECO:0000256" key="1">
    <source>
        <dbReference type="ARBA" id="ARBA00009296"/>
    </source>
</evidence>
<dbReference type="PRINTS" id="PR01249">
    <property type="entry name" value="RIBOSOMALL31"/>
</dbReference>
<dbReference type="PANTHER" id="PTHR33280">
    <property type="entry name" value="50S RIBOSOMAL PROTEIN L31, CHLOROPLASTIC"/>
    <property type="match status" value="1"/>
</dbReference>
<reference evidence="9" key="1">
    <citation type="submission" date="2020-07" db="EMBL/GenBank/DDBJ databases">
        <title>Huge and variable diversity of episymbiotic CPR bacteria and DPANN archaea in groundwater ecosystems.</title>
        <authorList>
            <person name="He C.Y."/>
            <person name="Keren R."/>
            <person name="Whittaker M."/>
            <person name="Farag I.F."/>
            <person name="Doudna J."/>
            <person name="Cate J.H.D."/>
            <person name="Banfield J.F."/>
        </authorList>
    </citation>
    <scope>NUCLEOTIDE SEQUENCE</scope>
    <source>
        <strain evidence="8">NC_groundwater_191_Ag_S-0.1um_45_8</strain>
        <strain evidence="9">NC_groundwater_418_Ag_B-0.1um_45_10</strain>
    </source>
</reference>
<dbReference type="EMBL" id="JACOYY010000057">
    <property type="protein sequence ID" value="MBI2052406.1"/>
    <property type="molecule type" value="Genomic_DNA"/>
</dbReference>
<comment type="function">
    <text evidence="7">Binds the 23S rRNA.</text>
</comment>
<dbReference type="InterPro" id="IPR034704">
    <property type="entry name" value="Ribosomal_bL28/bL31-like_sf"/>
</dbReference>
<dbReference type="EMBL" id="JACPHQ010000004">
    <property type="protein sequence ID" value="MBI2465689.1"/>
    <property type="molecule type" value="Genomic_DNA"/>
</dbReference>
<keyword evidence="3 7" id="KW-0694">RNA-binding</keyword>
<dbReference type="NCBIfam" id="NF000612">
    <property type="entry name" value="PRK00019.1"/>
    <property type="match status" value="1"/>
</dbReference>